<sequence>MQLLPEMCVQDALLLEIGTEVSRLMESKAKGVGLYIDTLALAISERLISRQLKRYVSTQGKLQCPPLSPVRLHAITEYVDVNLCEEISLSQLCALAGMSASHFVRRFNAALGQSPYQFVLSRRIESAKRLLARTDRPIADIALDCGFSHQEHLTNAFRRRVGTTPAAYRKA</sequence>
<evidence type="ECO:0000313" key="5">
    <source>
        <dbReference type="EMBL" id="ANB71780.1"/>
    </source>
</evidence>
<dbReference type="SUPFAM" id="SSF46689">
    <property type="entry name" value="Homeodomain-like"/>
    <property type="match status" value="2"/>
</dbReference>
<dbReference type="InterPro" id="IPR009057">
    <property type="entry name" value="Homeodomain-like_sf"/>
</dbReference>
<reference evidence="5 6" key="1">
    <citation type="journal article" date="2016" name="Gene">
        <title>PacBio SMRT assembly of a complex multi-replicon genome reveals chlorocatechol degradative operon in a region of genome plasticity.</title>
        <authorList>
            <person name="Ricker N."/>
            <person name="Shen S.Y."/>
            <person name="Goordial J."/>
            <person name="Jin S."/>
            <person name="Fulthorpe R.R."/>
        </authorList>
    </citation>
    <scope>NUCLEOTIDE SEQUENCE [LARGE SCALE GENOMIC DNA]</scope>
    <source>
        <strain evidence="5 6">OLGA172</strain>
    </source>
</reference>
<dbReference type="PRINTS" id="PR00032">
    <property type="entry name" value="HTHARAC"/>
</dbReference>
<dbReference type="PROSITE" id="PS00041">
    <property type="entry name" value="HTH_ARAC_FAMILY_1"/>
    <property type="match status" value="1"/>
</dbReference>
<evidence type="ECO:0000256" key="2">
    <source>
        <dbReference type="ARBA" id="ARBA00023125"/>
    </source>
</evidence>
<dbReference type="STRING" id="1804984.AYM40_04870"/>
<organism evidence="5 6">
    <name type="scientific">Paraburkholderia phytofirmans OLGA172</name>
    <dbReference type="NCBI Taxonomy" id="1417228"/>
    <lineage>
        <taxon>Bacteria</taxon>
        <taxon>Pseudomonadati</taxon>
        <taxon>Pseudomonadota</taxon>
        <taxon>Betaproteobacteria</taxon>
        <taxon>Burkholderiales</taxon>
        <taxon>Burkholderiaceae</taxon>
        <taxon>Paraburkholderia</taxon>
    </lineage>
</organism>
<dbReference type="Proteomes" id="UP000076852">
    <property type="component" value="Chromosome 1"/>
</dbReference>
<dbReference type="SMART" id="SM00342">
    <property type="entry name" value="HTH_ARAC"/>
    <property type="match status" value="1"/>
</dbReference>
<keyword evidence="1" id="KW-0805">Transcription regulation</keyword>
<evidence type="ECO:0000313" key="6">
    <source>
        <dbReference type="Proteomes" id="UP000076852"/>
    </source>
</evidence>
<dbReference type="InterPro" id="IPR018062">
    <property type="entry name" value="HTH_AraC-typ_CS"/>
</dbReference>
<keyword evidence="3" id="KW-0804">Transcription</keyword>
<feature type="domain" description="HTH araC/xylS-type" evidence="4">
    <location>
        <begin position="73"/>
        <end position="171"/>
    </location>
</feature>
<dbReference type="InterPro" id="IPR020449">
    <property type="entry name" value="Tscrpt_reg_AraC-type_HTH"/>
</dbReference>
<dbReference type="PANTHER" id="PTHR46796:SF6">
    <property type="entry name" value="ARAC SUBFAMILY"/>
    <property type="match status" value="1"/>
</dbReference>
<keyword evidence="6" id="KW-1185">Reference proteome</keyword>
<name>A0A160FHV6_9BURK</name>
<keyword evidence="2" id="KW-0238">DNA-binding</keyword>
<dbReference type="AlphaFoldDB" id="A0A160FHV6"/>
<dbReference type="InterPro" id="IPR018060">
    <property type="entry name" value="HTH_AraC"/>
</dbReference>
<dbReference type="GO" id="GO:0043565">
    <property type="term" value="F:sequence-specific DNA binding"/>
    <property type="evidence" value="ECO:0007669"/>
    <property type="project" value="InterPro"/>
</dbReference>
<dbReference type="PROSITE" id="PS01124">
    <property type="entry name" value="HTH_ARAC_FAMILY_2"/>
    <property type="match status" value="1"/>
</dbReference>
<dbReference type="EMBL" id="CP014578">
    <property type="protein sequence ID" value="ANB71780.1"/>
    <property type="molecule type" value="Genomic_DNA"/>
</dbReference>
<proteinExistence type="predicted"/>
<evidence type="ECO:0000256" key="3">
    <source>
        <dbReference type="ARBA" id="ARBA00023163"/>
    </source>
</evidence>
<dbReference type="Gene3D" id="1.10.10.60">
    <property type="entry name" value="Homeodomain-like"/>
    <property type="match status" value="2"/>
</dbReference>
<gene>
    <name evidence="5" type="ORF">AYM40_04870</name>
</gene>
<dbReference type="GO" id="GO:0003700">
    <property type="term" value="F:DNA-binding transcription factor activity"/>
    <property type="evidence" value="ECO:0007669"/>
    <property type="project" value="InterPro"/>
</dbReference>
<evidence type="ECO:0000259" key="4">
    <source>
        <dbReference type="PROSITE" id="PS01124"/>
    </source>
</evidence>
<accession>A0A160FHV6</accession>
<dbReference type="KEGG" id="buz:AYM40_04870"/>
<evidence type="ECO:0000256" key="1">
    <source>
        <dbReference type="ARBA" id="ARBA00023015"/>
    </source>
</evidence>
<dbReference type="Pfam" id="PF12833">
    <property type="entry name" value="HTH_18"/>
    <property type="match status" value="1"/>
</dbReference>
<protein>
    <recommendedName>
        <fullName evidence="4">HTH araC/xylS-type domain-containing protein</fullName>
    </recommendedName>
</protein>
<dbReference type="PANTHER" id="PTHR46796">
    <property type="entry name" value="HTH-TYPE TRANSCRIPTIONAL ACTIVATOR RHAS-RELATED"/>
    <property type="match status" value="1"/>
</dbReference>
<dbReference type="InterPro" id="IPR050204">
    <property type="entry name" value="AraC_XylS_family_regulators"/>
</dbReference>